<dbReference type="PANTHER" id="PTHR30600:SF7">
    <property type="entry name" value="CYTOCHROME C PEROXIDASE-RELATED"/>
    <property type="match status" value="1"/>
</dbReference>
<dbReference type="InterPro" id="IPR026259">
    <property type="entry name" value="MauG/Cytc_peroxidase"/>
</dbReference>
<feature type="binding site" description="axial binding residue" evidence="9">
    <location>
        <position position="59"/>
    </location>
    <ligand>
        <name>heme c</name>
        <dbReference type="ChEBI" id="CHEBI:61717"/>
        <label>1</label>
    </ligand>
    <ligandPart>
        <name>Fe</name>
        <dbReference type="ChEBI" id="CHEBI:18248"/>
    </ligandPart>
</feature>
<keyword evidence="7 9" id="KW-0408">Iron</keyword>
<evidence type="ECO:0000256" key="8">
    <source>
        <dbReference type="PIRSR" id="PIRSR000294-1"/>
    </source>
</evidence>
<dbReference type="AlphaFoldDB" id="A0A8I0T6W0"/>
<evidence type="ECO:0000313" key="12">
    <source>
        <dbReference type="Proteomes" id="UP000660708"/>
    </source>
</evidence>
<feature type="binding site" description="covalent" evidence="8">
    <location>
        <position position="58"/>
    </location>
    <ligand>
        <name>heme c</name>
        <dbReference type="ChEBI" id="CHEBI:61717"/>
        <label>1</label>
    </ligand>
</feature>
<proteinExistence type="predicted"/>
<sequence length="318" mass="35584">MRIWSLLLFAFPLLGIANEPILPLEPITGLNADKVSLGRALFFDKRLSRGDQVSCASCHQLPSHGADVKPLSRGVNNALGELKTPTVYNAALNIRQAWDGRAQSLYDQVDSPILNPKEHDMTWPEVVAKLNQDKVLVAQFAKVYSRGITPHTVKDAIATFEESLITLNAPFDLWLKDSSVKLPESVIAGYELFKRYGCISCHQGRNVGGNMFARMGTFGDYFGDRNTPIKKADFGRFNVTGNEQDRFVFKVPSLRLASKQAYFFHDGSHTSLESAIEAMARYQLGRKIPDTDMQKLVAFINSLAGHHHEMDLERQNEE</sequence>
<comment type="cofactor">
    <cofactor evidence="8">
        <name>heme</name>
        <dbReference type="ChEBI" id="CHEBI:30413"/>
    </cofactor>
    <text evidence="8">Binds 2 heme groups.</text>
</comment>
<keyword evidence="11" id="KW-0575">Peroxidase</keyword>
<keyword evidence="12" id="KW-1185">Reference proteome</keyword>
<dbReference type="PANTHER" id="PTHR30600">
    <property type="entry name" value="CYTOCHROME C PEROXIDASE-RELATED"/>
    <property type="match status" value="1"/>
</dbReference>
<evidence type="ECO:0000256" key="9">
    <source>
        <dbReference type="PIRSR" id="PIRSR000294-2"/>
    </source>
</evidence>
<feature type="binding site" description="covalent" evidence="8">
    <location>
        <position position="198"/>
    </location>
    <ligand>
        <name>heme c</name>
        <dbReference type="ChEBI" id="CHEBI:61717"/>
        <label>2</label>
    </ligand>
</feature>
<evidence type="ECO:0000259" key="10">
    <source>
        <dbReference type="PROSITE" id="PS51007"/>
    </source>
</evidence>
<dbReference type="GO" id="GO:0020037">
    <property type="term" value="F:heme binding"/>
    <property type="evidence" value="ECO:0007669"/>
    <property type="project" value="InterPro"/>
</dbReference>
<dbReference type="InterPro" id="IPR004852">
    <property type="entry name" value="Di-haem_cyt_c_peroxidsae"/>
</dbReference>
<evidence type="ECO:0000313" key="11">
    <source>
        <dbReference type="EMBL" id="MBE0348887.1"/>
    </source>
</evidence>
<dbReference type="GO" id="GO:0009055">
    <property type="term" value="F:electron transfer activity"/>
    <property type="evidence" value="ECO:0007669"/>
    <property type="project" value="InterPro"/>
</dbReference>
<dbReference type="InterPro" id="IPR009056">
    <property type="entry name" value="Cyt_c-like_dom"/>
</dbReference>
<keyword evidence="3 9" id="KW-0479">Metal-binding</keyword>
<dbReference type="InterPro" id="IPR036909">
    <property type="entry name" value="Cyt_c-like_dom_sf"/>
</dbReference>
<feature type="domain" description="Cytochrome c" evidence="10">
    <location>
        <begin position="33"/>
        <end position="164"/>
    </location>
</feature>
<keyword evidence="6" id="KW-0560">Oxidoreductase</keyword>
<feature type="binding site" description="covalent" evidence="8">
    <location>
        <position position="201"/>
    </location>
    <ligand>
        <name>heme c</name>
        <dbReference type="ChEBI" id="CHEBI:61717"/>
        <label>2</label>
    </ligand>
</feature>
<dbReference type="InterPro" id="IPR051395">
    <property type="entry name" value="Cytochrome_c_Peroxidase/MauG"/>
</dbReference>
<dbReference type="Proteomes" id="UP000660708">
    <property type="component" value="Unassembled WGS sequence"/>
</dbReference>
<keyword evidence="4" id="KW-0732">Signal</keyword>
<keyword evidence="5" id="KW-0574">Periplasm</keyword>
<dbReference type="Pfam" id="PF03150">
    <property type="entry name" value="CCP_MauG"/>
    <property type="match status" value="1"/>
</dbReference>
<evidence type="ECO:0000256" key="7">
    <source>
        <dbReference type="ARBA" id="ARBA00023004"/>
    </source>
</evidence>
<evidence type="ECO:0000256" key="5">
    <source>
        <dbReference type="ARBA" id="ARBA00022764"/>
    </source>
</evidence>
<feature type="binding site" description="axial binding residue" evidence="9">
    <location>
        <position position="279"/>
    </location>
    <ligand>
        <name>heme c</name>
        <dbReference type="ChEBI" id="CHEBI:61717"/>
        <label>2</label>
    </ligand>
    <ligandPart>
        <name>Fe</name>
        <dbReference type="ChEBI" id="CHEBI:18248"/>
    </ligandPart>
</feature>
<gene>
    <name evidence="11" type="ORF">PPEP_b0743</name>
</gene>
<dbReference type="GO" id="GO:0004130">
    <property type="term" value="F:cytochrome-c peroxidase activity"/>
    <property type="evidence" value="ECO:0007669"/>
    <property type="project" value="TreeGrafter"/>
</dbReference>
<accession>A0A8I0T6W0</accession>
<comment type="caution">
    <text evidence="11">The sequence shown here is derived from an EMBL/GenBank/DDBJ whole genome shotgun (WGS) entry which is preliminary data.</text>
</comment>
<comment type="subcellular location">
    <subcellularLocation>
        <location evidence="1">Periplasm</location>
    </subcellularLocation>
</comment>
<dbReference type="PROSITE" id="PS51007">
    <property type="entry name" value="CYTC"/>
    <property type="match status" value="2"/>
</dbReference>
<dbReference type="GO" id="GO:0046872">
    <property type="term" value="F:metal ion binding"/>
    <property type="evidence" value="ECO:0007669"/>
    <property type="project" value="UniProtKB-KW"/>
</dbReference>
<dbReference type="EMBL" id="AQHF01000034">
    <property type="protein sequence ID" value="MBE0348887.1"/>
    <property type="molecule type" value="Genomic_DNA"/>
</dbReference>
<feature type="domain" description="Cytochrome c" evidence="10">
    <location>
        <begin position="184"/>
        <end position="304"/>
    </location>
</feature>
<keyword evidence="2 8" id="KW-0349">Heme</keyword>
<dbReference type="SUPFAM" id="SSF46626">
    <property type="entry name" value="Cytochrome c"/>
    <property type="match status" value="2"/>
</dbReference>
<protein>
    <submittedName>
        <fullName evidence="11">Cytochrome c peroxidase</fullName>
    </submittedName>
</protein>
<dbReference type="GO" id="GO:0042597">
    <property type="term" value="C:periplasmic space"/>
    <property type="evidence" value="ECO:0007669"/>
    <property type="project" value="UniProtKB-SubCell"/>
</dbReference>
<evidence type="ECO:0000256" key="4">
    <source>
        <dbReference type="ARBA" id="ARBA00022729"/>
    </source>
</evidence>
<name>A0A8I0T6W0_9GAMM</name>
<evidence type="ECO:0000256" key="6">
    <source>
        <dbReference type="ARBA" id="ARBA00023002"/>
    </source>
</evidence>
<dbReference type="RefSeq" id="WP_147391304.1">
    <property type="nucleotide sequence ID" value="NZ_AQHF01000034.1"/>
</dbReference>
<dbReference type="Gene3D" id="1.10.760.10">
    <property type="entry name" value="Cytochrome c-like domain"/>
    <property type="match status" value="2"/>
</dbReference>
<organism evidence="11 12">
    <name type="scientific">Pseudoalteromonas peptidolytica F12-50-A1</name>
    <dbReference type="NCBI Taxonomy" id="1315280"/>
    <lineage>
        <taxon>Bacteria</taxon>
        <taxon>Pseudomonadati</taxon>
        <taxon>Pseudomonadota</taxon>
        <taxon>Gammaproteobacteria</taxon>
        <taxon>Alteromonadales</taxon>
        <taxon>Pseudoalteromonadaceae</taxon>
        <taxon>Pseudoalteromonas</taxon>
    </lineage>
</organism>
<feature type="binding site" description="covalent" evidence="8">
    <location>
        <position position="55"/>
    </location>
    <ligand>
        <name>heme c</name>
        <dbReference type="ChEBI" id="CHEBI:61717"/>
        <label>1</label>
    </ligand>
</feature>
<reference evidence="11 12" key="1">
    <citation type="submission" date="2015-06" db="EMBL/GenBank/DDBJ databases">
        <title>Genome sequence of Pseudoalteromonas peptidolytica.</title>
        <authorList>
            <person name="Xie B.-B."/>
            <person name="Rong J.-C."/>
            <person name="Qin Q.-L."/>
            <person name="Zhang Y.-Z."/>
        </authorList>
    </citation>
    <scope>NUCLEOTIDE SEQUENCE [LARGE SCALE GENOMIC DNA]</scope>
    <source>
        <strain evidence="11 12">F12-50-A1</strain>
    </source>
</reference>
<dbReference type="PIRSF" id="PIRSF000294">
    <property type="entry name" value="Cytochrome-c_peroxidase"/>
    <property type="match status" value="1"/>
</dbReference>
<feature type="binding site" description="axial binding residue" evidence="9">
    <location>
        <position position="202"/>
    </location>
    <ligand>
        <name>heme c</name>
        <dbReference type="ChEBI" id="CHEBI:61717"/>
        <label>2</label>
    </ligand>
    <ligandPart>
        <name>Fe</name>
        <dbReference type="ChEBI" id="CHEBI:18248"/>
    </ligandPart>
</feature>
<evidence type="ECO:0000256" key="3">
    <source>
        <dbReference type="ARBA" id="ARBA00022723"/>
    </source>
</evidence>
<comment type="PTM">
    <text evidence="8">Binds 2 heme groups per subunit.</text>
</comment>
<evidence type="ECO:0000256" key="2">
    <source>
        <dbReference type="ARBA" id="ARBA00022617"/>
    </source>
</evidence>
<evidence type="ECO:0000256" key="1">
    <source>
        <dbReference type="ARBA" id="ARBA00004418"/>
    </source>
</evidence>